<protein>
    <recommendedName>
        <fullName evidence="4">Centrosomal protein of 162 kDa</fullName>
    </recommendedName>
</protein>
<feature type="region of interest" description="Disordered" evidence="1">
    <location>
        <begin position="191"/>
        <end position="229"/>
    </location>
</feature>
<name>A0ABN9T9R9_9DINO</name>
<evidence type="ECO:0000313" key="2">
    <source>
        <dbReference type="EMBL" id="CAK0841767.1"/>
    </source>
</evidence>
<evidence type="ECO:0000256" key="1">
    <source>
        <dbReference type="SAM" id="MobiDB-lite"/>
    </source>
</evidence>
<organism evidence="2 3">
    <name type="scientific">Prorocentrum cordatum</name>
    <dbReference type="NCBI Taxonomy" id="2364126"/>
    <lineage>
        <taxon>Eukaryota</taxon>
        <taxon>Sar</taxon>
        <taxon>Alveolata</taxon>
        <taxon>Dinophyceae</taxon>
        <taxon>Prorocentrales</taxon>
        <taxon>Prorocentraceae</taxon>
        <taxon>Prorocentrum</taxon>
    </lineage>
</organism>
<feature type="compositionally biased region" description="Basic and acidic residues" evidence="1">
    <location>
        <begin position="212"/>
        <end position="229"/>
    </location>
</feature>
<feature type="region of interest" description="Disordered" evidence="1">
    <location>
        <begin position="365"/>
        <end position="397"/>
    </location>
</feature>
<keyword evidence="3" id="KW-1185">Reference proteome</keyword>
<feature type="region of interest" description="Disordered" evidence="1">
    <location>
        <begin position="457"/>
        <end position="488"/>
    </location>
</feature>
<accession>A0ABN9T9R9</accession>
<feature type="region of interest" description="Disordered" evidence="1">
    <location>
        <begin position="151"/>
        <end position="173"/>
    </location>
</feature>
<feature type="region of interest" description="Disordered" evidence="1">
    <location>
        <begin position="40"/>
        <end position="100"/>
    </location>
</feature>
<dbReference type="Gene3D" id="1.20.5.1700">
    <property type="match status" value="1"/>
</dbReference>
<comment type="caution">
    <text evidence="2">The sequence shown here is derived from an EMBL/GenBank/DDBJ whole genome shotgun (WGS) entry which is preliminary data.</text>
</comment>
<reference evidence="2" key="1">
    <citation type="submission" date="2023-10" db="EMBL/GenBank/DDBJ databases">
        <authorList>
            <person name="Chen Y."/>
            <person name="Shah S."/>
            <person name="Dougan E. K."/>
            <person name="Thang M."/>
            <person name="Chan C."/>
        </authorList>
    </citation>
    <scope>NUCLEOTIDE SEQUENCE [LARGE SCALE GENOMIC DNA]</scope>
</reference>
<feature type="compositionally biased region" description="Low complexity" evidence="1">
    <location>
        <begin position="255"/>
        <end position="266"/>
    </location>
</feature>
<feature type="compositionally biased region" description="Basic and acidic residues" evidence="1">
    <location>
        <begin position="90"/>
        <end position="100"/>
    </location>
</feature>
<gene>
    <name evidence="2" type="ORF">PCOR1329_LOCUS36886</name>
</gene>
<evidence type="ECO:0008006" key="4">
    <source>
        <dbReference type="Google" id="ProtNLM"/>
    </source>
</evidence>
<dbReference type="Proteomes" id="UP001189429">
    <property type="component" value="Unassembled WGS sequence"/>
</dbReference>
<sequence>MTSAREGRWASSHIGRQRVRDGAVVLPNLSTQVVLGVRREEAAPRGAQTARELRSEDALPAPLADAQTARARRAQSADERGPSPRRRATERRGAGHGGERFLELLASPGASVLDARALARLEAEAGPGRQQEVVRLLRTLRDLVNVRDGLQKGGAAEGGAAPRAPEGQDEHQLAAQVAYLEKKVVQLRGKLKGRARDHHPPDHQDGAPGPEQDPRAASREELKAQVQALRERKAQLEAEALLGAPPPGAAGPAGGAATEDAAGAQEAETDALRRRAEKLEAQVAELAAAKEAAARSAEAARALVEAAEARLQEMIVTRETERIRLEAERDALRRRIDENQRWLEEEEALGDVEDASAVQKMVESVEASLPEQHSHSRAPAVERRCGRRARPATSMQGLRRLRDDKEAALQELRQAEEELEQARSESRARLQQLEGRVAEAARECELEAERRRQQLVAEAQRRGAEDGPTGRARDTATFGLHASRLREL</sequence>
<feature type="region of interest" description="Disordered" evidence="1">
    <location>
        <begin position="242"/>
        <end position="268"/>
    </location>
</feature>
<dbReference type="EMBL" id="CAUYUJ010014482">
    <property type="protein sequence ID" value="CAK0841767.1"/>
    <property type="molecule type" value="Genomic_DNA"/>
</dbReference>
<proteinExistence type="predicted"/>
<evidence type="ECO:0000313" key="3">
    <source>
        <dbReference type="Proteomes" id="UP001189429"/>
    </source>
</evidence>